<keyword evidence="6" id="KW-1185">Reference proteome</keyword>
<reference evidence="5 6" key="1">
    <citation type="journal article" date="2020" name="bioRxiv">
        <title>Metabolic contributions of an alphaproteobacterial endosymbiont in the apicomplexan Cardiosporidium cionae.</title>
        <authorList>
            <person name="Hunter E.S."/>
            <person name="Paight C.J."/>
            <person name="Lane C.E."/>
        </authorList>
    </citation>
    <scope>NUCLEOTIDE SEQUENCE [LARGE SCALE GENOMIC DNA]</scope>
    <source>
        <strain evidence="5">ESH_2018</strain>
    </source>
</reference>
<dbReference type="Pfam" id="PF07842">
    <property type="entry name" value="GCFC"/>
    <property type="match status" value="1"/>
</dbReference>
<evidence type="ECO:0000313" key="6">
    <source>
        <dbReference type="Proteomes" id="UP000823046"/>
    </source>
</evidence>
<evidence type="ECO:0000256" key="2">
    <source>
        <dbReference type="ARBA" id="ARBA00010801"/>
    </source>
</evidence>
<comment type="subcellular location">
    <subcellularLocation>
        <location evidence="1">Nucleus</location>
    </subcellularLocation>
</comment>
<feature type="domain" description="GCF C-terminal" evidence="4">
    <location>
        <begin position="184"/>
        <end position="383"/>
    </location>
</feature>
<dbReference type="PANTHER" id="PTHR12214">
    <property type="entry name" value="GC-RICH SEQUENCE DNA-BINDING FACTOR"/>
    <property type="match status" value="1"/>
</dbReference>
<keyword evidence="3" id="KW-0539">Nucleus</keyword>
<gene>
    <name evidence="5" type="ORF">IE077_003295</name>
</gene>
<accession>A0ABQ7J8M3</accession>
<sequence length="524" mass="59865">MSCFSLFPADLEVKYEQMSEMNAFLHDLNGLFASKRQPIEKAHQTLLSMERGLSERIWTRKIQDAEELYALALPTSSPLEKDEVDEFGRSKRFASSVARKERAVRRAARLKRRSERSLSVKEGPPSVHTLGGNISSSLSIEGWVSSEESDEEKAKSTLFEDRLIFSQAALDIFNDVADHYKDMDQILGTLLRFKETFPSEYAKLFTPDALLSLLEPFILWQMLWWDPLNLTSNTLSSLEATTEITHASSEGKMKPMKILTVTTLEAFHWYQSLVHFLLQQETSSSLHDEKEFSKEIYKNSKEISTEDLLVKVVQKTVYPRVKEWISLWDISSLQQSKRLASLMQEMLLFRDSNFMEDVASLLTTLVNRMQIAVESILLDGNLSKLSSSSANRYLWQTVKIASCFLQFVDILSDEVLKDIVFMKLYAHRLSKLLNCQICEHLDIFEQFLMVLPSSWLTSASMSPPLVECIALLHAFARFHSSSSMAMKSSSTPSSIISRCVKLLQRLQVVSVRLFPLDEARSMET</sequence>
<dbReference type="Proteomes" id="UP000823046">
    <property type="component" value="Unassembled WGS sequence"/>
</dbReference>
<evidence type="ECO:0000256" key="3">
    <source>
        <dbReference type="ARBA" id="ARBA00023242"/>
    </source>
</evidence>
<evidence type="ECO:0000256" key="1">
    <source>
        <dbReference type="ARBA" id="ARBA00004123"/>
    </source>
</evidence>
<evidence type="ECO:0000259" key="4">
    <source>
        <dbReference type="Pfam" id="PF07842"/>
    </source>
</evidence>
<name>A0ABQ7J8M3_9APIC</name>
<evidence type="ECO:0000313" key="5">
    <source>
        <dbReference type="EMBL" id="KAF8820320.1"/>
    </source>
</evidence>
<organism evidence="5 6">
    <name type="scientific">Cardiosporidium cionae</name>
    <dbReference type="NCBI Taxonomy" id="476202"/>
    <lineage>
        <taxon>Eukaryota</taxon>
        <taxon>Sar</taxon>
        <taxon>Alveolata</taxon>
        <taxon>Apicomplexa</taxon>
        <taxon>Aconoidasida</taxon>
        <taxon>Nephromycida</taxon>
        <taxon>Cardiosporidium</taxon>
    </lineage>
</organism>
<dbReference type="PANTHER" id="PTHR12214:SF0">
    <property type="entry name" value="LD29489P"/>
    <property type="match status" value="1"/>
</dbReference>
<dbReference type="EMBL" id="JADAQX010000418">
    <property type="protein sequence ID" value="KAF8820320.1"/>
    <property type="molecule type" value="Genomic_DNA"/>
</dbReference>
<proteinExistence type="inferred from homology"/>
<comment type="caution">
    <text evidence="5">The sequence shown here is derived from an EMBL/GenBank/DDBJ whole genome shotgun (WGS) entry which is preliminary data.</text>
</comment>
<dbReference type="InterPro" id="IPR012890">
    <property type="entry name" value="GCFC2-like"/>
</dbReference>
<protein>
    <recommendedName>
        <fullName evidence="4">GCF C-terminal domain-containing protein</fullName>
    </recommendedName>
</protein>
<comment type="similarity">
    <text evidence="2">Belongs to the GCF family.</text>
</comment>
<dbReference type="InterPro" id="IPR022783">
    <property type="entry name" value="GCFC_dom"/>
</dbReference>